<dbReference type="AlphaFoldDB" id="A0A1I8F987"/>
<reference evidence="4" key="1">
    <citation type="submission" date="2016-11" db="UniProtKB">
        <authorList>
            <consortium name="WormBaseParasite"/>
        </authorList>
    </citation>
    <scope>IDENTIFICATION</scope>
</reference>
<sequence>AAVATAGADAAATPNDSSDAVQAMPDEQRLMNFLLQGYELSVRPVFNSSEAVTAQMGITLNPDLRHGREEPGVGHQHLAGISNWSDEFLTWDPAEFSNQKKIRCPRANLETRFGAVQ</sequence>
<evidence type="ECO:0000256" key="1">
    <source>
        <dbReference type="SAM" id="MobiDB-lite"/>
    </source>
</evidence>
<dbReference type="GO" id="GO:0016020">
    <property type="term" value="C:membrane"/>
    <property type="evidence" value="ECO:0007669"/>
    <property type="project" value="InterPro"/>
</dbReference>
<dbReference type="GO" id="GO:0005230">
    <property type="term" value="F:extracellular ligand-gated monoatomic ion channel activity"/>
    <property type="evidence" value="ECO:0007669"/>
    <property type="project" value="InterPro"/>
</dbReference>
<protein>
    <submittedName>
        <fullName evidence="4">Neur_chan_LBD domain-containing protein</fullName>
    </submittedName>
</protein>
<feature type="compositionally biased region" description="Low complexity" evidence="1">
    <location>
        <begin position="1"/>
        <end position="12"/>
    </location>
</feature>
<dbReference type="InterPro" id="IPR006202">
    <property type="entry name" value="Neur_chan_lig-bd"/>
</dbReference>
<accession>A0A1I8F987</accession>
<evidence type="ECO:0000313" key="4">
    <source>
        <dbReference type="WBParaSite" id="maker-unitig_24043-snap-gene-0.3-mRNA-1"/>
    </source>
</evidence>
<name>A0A1I8F987_9PLAT</name>
<dbReference type="Proteomes" id="UP000095280">
    <property type="component" value="Unplaced"/>
</dbReference>
<organism evidence="3 4">
    <name type="scientific">Macrostomum lignano</name>
    <dbReference type="NCBI Taxonomy" id="282301"/>
    <lineage>
        <taxon>Eukaryota</taxon>
        <taxon>Metazoa</taxon>
        <taxon>Spiralia</taxon>
        <taxon>Lophotrochozoa</taxon>
        <taxon>Platyhelminthes</taxon>
        <taxon>Rhabditophora</taxon>
        <taxon>Macrostomorpha</taxon>
        <taxon>Macrostomida</taxon>
        <taxon>Macrostomidae</taxon>
        <taxon>Macrostomum</taxon>
    </lineage>
</organism>
<dbReference type="WBParaSite" id="maker-unitig_24043-snap-gene-0.3-mRNA-1">
    <property type="protein sequence ID" value="maker-unitig_24043-snap-gene-0.3-mRNA-1"/>
    <property type="gene ID" value="maker-unitig_24043-snap-gene-0.3"/>
</dbReference>
<dbReference type="Pfam" id="PF02931">
    <property type="entry name" value="Neur_chan_LBD"/>
    <property type="match status" value="1"/>
</dbReference>
<dbReference type="Gene3D" id="2.70.170.10">
    <property type="entry name" value="Neurotransmitter-gated ion-channel ligand-binding domain"/>
    <property type="match status" value="1"/>
</dbReference>
<dbReference type="InterPro" id="IPR036734">
    <property type="entry name" value="Neur_chan_lig-bd_sf"/>
</dbReference>
<feature type="region of interest" description="Disordered" evidence="1">
    <location>
        <begin position="1"/>
        <end position="21"/>
    </location>
</feature>
<dbReference type="SUPFAM" id="SSF63712">
    <property type="entry name" value="Nicotinic receptor ligand binding domain-like"/>
    <property type="match status" value="1"/>
</dbReference>
<evidence type="ECO:0000313" key="3">
    <source>
        <dbReference type="Proteomes" id="UP000095280"/>
    </source>
</evidence>
<proteinExistence type="predicted"/>
<feature type="domain" description="Neurotransmitter-gated ion-channel ligand-binding" evidence="2">
    <location>
        <begin position="27"/>
        <end position="107"/>
    </location>
</feature>
<keyword evidence="3" id="KW-1185">Reference proteome</keyword>
<evidence type="ECO:0000259" key="2">
    <source>
        <dbReference type="Pfam" id="PF02931"/>
    </source>
</evidence>